<organism evidence="2 3">
    <name type="scientific">Pedobacter terrae</name>
    <dbReference type="NCBI Taxonomy" id="405671"/>
    <lineage>
        <taxon>Bacteria</taxon>
        <taxon>Pseudomonadati</taxon>
        <taxon>Bacteroidota</taxon>
        <taxon>Sphingobacteriia</taxon>
        <taxon>Sphingobacteriales</taxon>
        <taxon>Sphingobacteriaceae</taxon>
        <taxon>Pedobacter</taxon>
    </lineage>
</organism>
<dbReference type="AlphaFoldDB" id="A0A1G7USX0"/>
<evidence type="ECO:0000313" key="3">
    <source>
        <dbReference type="Proteomes" id="UP000199643"/>
    </source>
</evidence>
<gene>
    <name evidence="2" type="ORF">SAMN05421827_107106</name>
</gene>
<dbReference type="OrthoDB" id="9793489at2"/>
<dbReference type="Proteomes" id="UP000199643">
    <property type="component" value="Unassembled WGS sequence"/>
</dbReference>
<dbReference type="InterPro" id="IPR001466">
    <property type="entry name" value="Beta-lactam-related"/>
</dbReference>
<dbReference type="InterPro" id="IPR012338">
    <property type="entry name" value="Beta-lactam/transpept-like"/>
</dbReference>
<dbReference type="EMBL" id="FNCH01000007">
    <property type="protein sequence ID" value="SDG50623.1"/>
    <property type="molecule type" value="Genomic_DNA"/>
</dbReference>
<proteinExistence type="predicted"/>
<dbReference type="InterPro" id="IPR050491">
    <property type="entry name" value="AmpC-like"/>
</dbReference>
<dbReference type="PANTHER" id="PTHR46825:SF9">
    <property type="entry name" value="BETA-LACTAMASE-RELATED DOMAIN-CONTAINING PROTEIN"/>
    <property type="match status" value="1"/>
</dbReference>
<reference evidence="3" key="1">
    <citation type="submission" date="2016-10" db="EMBL/GenBank/DDBJ databases">
        <authorList>
            <person name="Varghese N."/>
            <person name="Submissions S."/>
        </authorList>
    </citation>
    <scope>NUCLEOTIDE SEQUENCE [LARGE SCALE GENOMIC DNA]</scope>
    <source>
        <strain evidence="3">DSM 17933</strain>
    </source>
</reference>
<dbReference type="Gene3D" id="3.40.710.10">
    <property type="entry name" value="DD-peptidase/beta-lactamase superfamily"/>
    <property type="match status" value="1"/>
</dbReference>
<name>A0A1G7USX0_9SPHI</name>
<feature type="domain" description="Beta-lactamase-related" evidence="1">
    <location>
        <begin position="18"/>
        <end position="214"/>
    </location>
</feature>
<dbReference type="SUPFAM" id="SSF56601">
    <property type="entry name" value="beta-lactamase/transpeptidase-like"/>
    <property type="match status" value="1"/>
</dbReference>
<sequence>MDSIKNISLPKQLDFFVKYNQDTLMKDMHKFKLDTLPGTKYEYNGNAMTILILLLERIYHQPYELLVTNYLKNHLGLYDTRTKIPVNQLSRFIQGYKDASRPVQWYDLTNKKTNEINTNFFYPGGPSMNSTMADMLKYVIANVEETNPAIRLSHKETYHQTDGTGVGLGWMIGNDDGKRFVYHSGRTGIGFSTLCIAYPEDKMGIMILVNDNLSQDNISILSDKIKVALME</sequence>
<keyword evidence="3" id="KW-1185">Reference proteome</keyword>
<dbReference type="Pfam" id="PF00144">
    <property type="entry name" value="Beta-lactamase"/>
    <property type="match status" value="1"/>
</dbReference>
<accession>A0A1G7USX0</accession>
<evidence type="ECO:0000313" key="2">
    <source>
        <dbReference type="EMBL" id="SDG50623.1"/>
    </source>
</evidence>
<protein>
    <submittedName>
        <fullName evidence="2">Beta-lactamase</fullName>
    </submittedName>
</protein>
<dbReference type="PANTHER" id="PTHR46825">
    <property type="entry name" value="D-ALANYL-D-ALANINE-CARBOXYPEPTIDASE/ENDOPEPTIDASE AMPH"/>
    <property type="match status" value="1"/>
</dbReference>
<evidence type="ECO:0000259" key="1">
    <source>
        <dbReference type="Pfam" id="PF00144"/>
    </source>
</evidence>
<dbReference type="STRING" id="405671.SAMN05421827_107106"/>